<evidence type="ECO:0000313" key="4">
    <source>
        <dbReference type="EMBL" id="CCW36839.1"/>
    </source>
</evidence>
<reference evidence="4" key="1">
    <citation type="submission" date="2013-04" db="EMBL/GenBank/DDBJ databases">
        <title>Characterization of genes encoding metalloproteinases in planarians: the Astacins family.</title>
        <authorList>
            <person name="Isolani M.E."/>
            <person name="Bianucci A.M."/>
            <person name="Salo' E."/>
            <person name="Deri P."/>
            <person name="Batistoni R."/>
        </authorList>
    </citation>
    <scope>NUCLEOTIDE SEQUENCE</scope>
    <source>
        <tissue evidence="4">Whole organism</tissue>
    </source>
</reference>
<dbReference type="GO" id="GO:0004222">
    <property type="term" value="F:metalloendopeptidase activity"/>
    <property type="evidence" value="ECO:0007669"/>
    <property type="project" value="UniProtKB-UniRule"/>
</dbReference>
<dbReference type="AlphaFoldDB" id="A0A060Q785"/>
<feature type="binding site" evidence="1">
    <location>
        <position position="155"/>
    </location>
    <ligand>
        <name>Zn(2+)</name>
        <dbReference type="ChEBI" id="CHEBI:29105"/>
        <note>catalytic</note>
    </ligand>
</feature>
<name>A0A060Q785_SCHMD</name>
<feature type="disulfide bond" evidence="1">
    <location>
        <begin position="120"/>
        <end position="142"/>
    </location>
</feature>
<feature type="active site" evidence="1">
    <location>
        <position position="152"/>
    </location>
</feature>
<dbReference type="GO" id="GO:0008270">
    <property type="term" value="F:zinc ion binding"/>
    <property type="evidence" value="ECO:0007669"/>
    <property type="project" value="UniProtKB-UniRule"/>
</dbReference>
<dbReference type="SMART" id="SM00235">
    <property type="entry name" value="ZnMc"/>
    <property type="match status" value="1"/>
</dbReference>
<dbReference type="GO" id="GO:0006508">
    <property type="term" value="P:proteolysis"/>
    <property type="evidence" value="ECO:0007669"/>
    <property type="project" value="UniProtKB-KW"/>
</dbReference>
<evidence type="ECO:0000256" key="2">
    <source>
        <dbReference type="RuleBase" id="RU361183"/>
    </source>
</evidence>
<keyword evidence="1 2" id="KW-0862">Zinc</keyword>
<feature type="binding site" evidence="1">
    <location>
        <position position="161"/>
    </location>
    <ligand>
        <name>Zn(2+)</name>
        <dbReference type="ChEBI" id="CHEBI:29105"/>
        <note>catalytic</note>
    </ligand>
</feature>
<keyword evidence="1 2" id="KW-0479">Metal-binding</keyword>
<dbReference type="InterPro" id="IPR001506">
    <property type="entry name" value="Peptidase_M12A"/>
</dbReference>
<sequence>MQKMFLMCLAIAVIGYVSGQCGCPRQKLLKRSVDSMKMGDMLLDKSDIALINGFKNHYANTKKWPNNNVVYSFAGNFPRDKIPVVRQCLGELQRDLGNCVKFTESNQGHYIEVNSKQEGCYSLLGYAAGMPTQPLNLENPGCMYSKGTVKHEFIHALGFMHTHMRKDRDNHITINWARIETSQCSQFTKCDGCELDGPYETTSVMHYNSEGFACDPREKVVLRKDGGAIGYNHDTTPNDLNMIRNFYGC</sequence>
<feature type="chain" id="PRO_5005102509" description="Metalloendopeptidase" evidence="2">
    <location>
        <begin position="20"/>
        <end position="249"/>
    </location>
</feature>
<keyword evidence="2" id="KW-0732">Signal</keyword>
<comment type="cofactor">
    <cofactor evidence="1 2">
        <name>Zn(2+)</name>
        <dbReference type="ChEBI" id="CHEBI:29105"/>
    </cofactor>
    <text evidence="1 2">Binds 1 zinc ion per subunit.</text>
</comment>
<comment type="caution">
    <text evidence="1">Lacks conserved residue(s) required for the propagation of feature annotation.</text>
</comment>
<evidence type="ECO:0000259" key="3">
    <source>
        <dbReference type="PROSITE" id="PS51864"/>
    </source>
</evidence>
<organism evidence="4">
    <name type="scientific">Schmidtea mediterranea</name>
    <name type="common">Freshwater planarian flatworm</name>
    <dbReference type="NCBI Taxonomy" id="79327"/>
    <lineage>
        <taxon>Eukaryota</taxon>
        <taxon>Metazoa</taxon>
        <taxon>Spiralia</taxon>
        <taxon>Lophotrochozoa</taxon>
        <taxon>Platyhelminthes</taxon>
        <taxon>Rhabditophora</taxon>
        <taxon>Seriata</taxon>
        <taxon>Tricladida</taxon>
        <taxon>Continenticola</taxon>
        <taxon>Geoplanoidea</taxon>
        <taxon>Dugesiidae</taxon>
        <taxon>Schmidtea</taxon>
    </lineage>
</organism>
<keyword evidence="1 2" id="KW-0378">Hydrolase</keyword>
<dbReference type="PRINTS" id="PR00480">
    <property type="entry name" value="ASTACIN"/>
</dbReference>
<dbReference type="OrthoDB" id="291007at2759"/>
<dbReference type="PROSITE" id="PS51864">
    <property type="entry name" value="ASTACIN"/>
    <property type="match status" value="1"/>
</dbReference>
<feature type="binding site" evidence="1">
    <location>
        <position position="151"/>
    </location>
    <ligand>
        <name>Zn(2+)</name>
        <dbReference type="ChEBI" id="CHEBI:29105"/>
        <note>catalytic</note>
    </ligand>
</feature>
<keyword evidence="1" id="KW-1015">Disulfide bond</keyword>
<dbReference type="PANTHER" id="PTHR10127">
    <property type="entry name" value="DISCOIDIN, CUB, EGF, LAMININ , AND ZINC METALLOPROTEASE DOMAIN CONTAINING"/>
    <property type="match status" value="1"/>
</dbReference>
<keyword evidence="1 2" id="KW-0645">Protease</keyword>
<protein>
    <recommendedName>
        <fullName evidence="2">Metalloendopeptidase</fullName>
        <ecNumber evidence="2">3.4.24.-</ecNumber>
    </recommendedName>
</protein>
<gene>
    <name evidence="4" type="primary">Ast1</name>
</gene>
<proteinExistence type="evidence at transcript level"/>
<dbReference type="SUPFAM" id="SSF55486">
    <property type="entry name" value="Metalloproteases ('zincins'), catalytic domain"/>
    <property type="match status" value="1"/>
</dbReference>
<accession>A0A060Q785</accession>
<dbReference type="PANTHER" id="PTHR10127:SF883">
    <property type="entry name" value="ZINC METALLOPROTEINASE NAS-8"/>
    <property type="match status" value="1"/>
</dbReference>
<dbReference type="EC" id="3.4.24.-" evidence="2"/>
<dbReference type="BRENDA" id="3.4.24.21">
    <property type="organism ID" value="12164"/>
</dbReference>
<dbReference type="InterPro" id="IPR024079">
    <property type="entry name" value="MetalloPept_cat_dom_sf"/>
</dbReference>
<feature type="domain" description="Peptidase M12A" evidence="3">
    <location>
        <begin position="49"/>
        <end position="249"/>
    </location>
</feature>
<evidence type="ECO:0000256" key="1">
    <source>
        <dbReference type="PROSITE-ProRule" id="PRU01211"/>
    </source>
</evidence>
<feature type="signal peptide" evidence="2">
    <location>
        <begin position="1"/>
        <end position="19"/>
    </location>
</feature>
<keyword evidence="1 2" id="KW-0482">Metalloprotease</keyword>
<dbReference type="InterPro" id="IPR006026">
    <property type="entry name" value="Peptidase_Metallo"/>
</dbReference>
<dbReference type="EMBL" id="HF952107">
    <property type="protein sequence ID" value="CCW36839.1"/>
    <property type="molecule type" value="mRNA"/>
</dbReference>
<dbReference type="Pfam" id="PF01400">
    <property type="entry name" value="Astacin"/>
    <property type="match status" value="1"/>
</dbReference>
<dbReference type="Gene3D" id="3.40.390.10">
    <property type="entry name" value="Collagenase (Catalytic Domain)"/>
    <property type="match status" value="1"/>
</dbReference>